<reference evidence="1 2" key="1">
    <citation type="submission" date="2023-11" db="EMBL/GenBank/DDBJ databases">
        <title>Draft genome sequence and annotation of the polyextremotolerant black yeast-like fungus Aureobasidium pullulans NRRL 62042.</title>
        <authorList>
            <person name="Dielentheis-Frenken M.R.E."/>
            <person name="Wibberg D."/>
            <person name="Blank L.M."/>
            <person name="Tiso T."/>
        </authorList>
    </citation>
    <scope>NUCLEOTIDE SEQUENCE [LARGE SCALE GENOMIC DNA]</scope>
    <source>
        <strain evidence="1 2">NRRL 62042</strain>
    </source>
</reference>
<dbReference type="EMBL" id="JASGXD010000007">
    <property type="protein sequence ID" value="KAK6004775.1"/>
    <property type="molecule type" value="Genomic_DNA"/>
</dbReference>
<organism evidence="1 2">
    <name type="scientific">Aureobasidium pullulans</name>
    <name type="common">Black yeast</name>
    <name type="synonym">Pullularia pullulans</name>
    <dbReference type="NCBI Taxonomy" id="5580"/>
    <lineage>
        <taxon>Eukaryota</taxon>
        <taxon>Fungi</taxon>
        <taxon>Dikarya</taxon>
        <taxon>Ascomycota</taxon>
        <taxon>Pezizomycotina</taxon>
        <taxon>Dothideomycetes</taxon>
        <taxon>Dothideomycetidae</taxon>
        <taxon>Dothideales</taxon>
        <taxon>Saccotheciaceae</taxon>
        <taxon>Aureobasidium</taxon>
    </lineage>
</organism>
<dbReference type="Proteomes" id="UP001341245">
    <property type="component" value="Unassembled WGS sequence"/>
</dbReference>
<name>A0ABR0TLK3_AURPU</name>
<proteinExistence type="predicted"/>
<evidence type="ECO:0000313" key="2">
    <source>
        <dbReference type="Proteomes" id="UP001341245"/>
    </source>
</evidence>
<protein>
    <submittedName>
        <fullName evidence="1">Uncharacterized protein</fullName>
    </submittedName>
</protein>
<sequence length="199" mass="22234">MAQSAPRDIDLSTLWSDGTGVTPQGPGYTQILRGSDRHTAWLDGFTSNFNKEAQFVTQHGSINLIGDLPQGYTLWVQTTGQKPVVLLFGHPRGKSCRAASNFSNHVNELLNADHAKEIGIWNQVRAENQRRATAAVARYNEWAINQRIQFGLNHPLRDNSDYVAAWGLEGFDPVDEKVAVQKERRNNPTIAFPCSCVFR</sequence>
<accession>A0ABR0TLK3</accession>
<comment type="caution">
    <text evidence="1">The sequence shown here is derived from an EMBL/GenBank/DDBJ whole genome shotgun (WGS) entry which is preliminary data.</text>
</comment>
<gene>
    <name evidence="1" type="ORF">QM012_008637</name>
</gene>
<evidence type="ECO:0000313" key="1">
    <source>
        <dbReference type="EMBL" id="KAK6004775.1"/>
    </source>
</evidence>
<keyword evidence="2" id="KW-1185">Reference proteome</keyword>